<organism evidence="2 3">
    <name type="scientific">Suttonella indologenes</name>
    <dbReference type="NCBI Taxonomy" id="13276"/>
    <lineage>
        <taxon>Bacteria</taxon>
        <taxon>Pseudomonadati</taxon>
        <taxon>Pseudomonadota</taxon>
        <taxon>Gammaproteobacteria</taxon>
        <taxon>Cardiobacteriales</taxon>
        <taxon>Cardiobacteriaceae</taxon>
        <taxon>Suttonella</taxon>
    </lineage>
</organism>
<protein>
    <submittedName>
        <fullName evidence="2">Protein of uncharacterized function (DUF2859)</fullName>
    </submittedName>
</protein>
<reference evidence="2 3" key="1">
    <citation type="submission" date="2018-06" db="EMBL/GenBank/DDBJ databases">
        <authorList>
            <consortium name="Pathogen Informatics"/>
            <person name="Doyle S."/>
        </authorList>
    </citation>
    <scope>NUCLEOTIDE SEQUENCE [LARGE SCALE GENOMIC DNA]</scope>
    <source>
        <strain evidence="2 3">NCTC10717</strain>
    </source>
</reference>
<evidence type="ECO:0000313" key="2">
    <source>
        <dbReference type="EMBL" id="SUO90226.1"/>
    </source>
</evidence>
<keyword evidence="3" id="KW-1185">Reference proteome</keyword>
<proteinExistence type="predicted"/>
<dbReference type="RefSeq" id="WP_115217364.1">
    <property type="nucleotide sequence ID" value="NZ_UHIA01000002.1"/>
</dbReference>
<evidence type="ECO:0000256" key="1">
    <source>
        <dbReference type="SAM" id="SignalP"/>
    </source>
</evidence>
<dbReference type="AlphaFoldDB" id="A0A380MIQ0"/>
<evidence type="ECO:0000313" key="3">
    <source>
        <dbReference type="Proteomes" id="UP000254575"/>
    </source>
</evidence>
<feature type="signal peptide" evidence="1">
    <location>
        <begin position="1"/>
        <end position="23"/>
    </location>
</feature>
<sequence>MNKNNVSRILLSFSVLFHIAAWALQPGSFTQQSIQAVPDAQLGSLAVIDTSQTSLEWLRLNREYLEQAQIPVIVLNADMRSMLPLWQEFALISSDRPVDKDLSSLEQLESDFRAPLSGMEQPLPQGGLIIGPEPANPPGLIAAFLEQMGIVYYPVVIERGIAWQVNPFIPAESPEAEGQKQ</sequence>
<keyword evidence="1" id="KW-0732">Signal</keyword>
<name>A0A380MIQ0_9GAMM</name>
<dbReference type="Proteomes" id="UP000254575">
    <property type="component" value="Unassembled WGS sequence"/>
</dbReference>
<feature type="chain" id="PRO_5016929191" evidence="1">
    <location>
        <begin position="24"/>
        <end position="181"/>
    </location>
</feature>
<accession>A0A380MIQ0</accession>
<gene>
    <name evidence="2" type="ORF">NCTC10717_00021</name>
</gene>
<dbReference type="EMBL" id="UHIA01000002">
    <property type="protein sequence ID" value="SUO90226.1"/>
    <property type="molecule type" value="Genomic_DNA"/>
</dbReference>